<dbReference type="FunFam" id="3.30.390.10:FF:000009">
    <property type="entry name" value="Hydrophobic dipeptide epimerase"/>
    <property type="match status" value="1"/>
</dbReference>
<dbReference type="EMBL" id="SLXK01000042">
    <property type="protein sequence ID" value="TCP21512.1"/>
    <property type="molecule type" value="Genomic_DNA"/>
</dbReference>
<name>A0A4R2NJJ8_9BACL</name>
<evidence type="ECO:0000256" key="6">
    <source>
        <dbReference type="PIRSR" id="PIRSR634603-3"/>
    </source>
</evidence>
<dbReference type="GO" id="GO:0000287">
    <property type="term" value="F:magnesium ion binding"/>
    <property type="evidence" value="ECO:0007669"/>
    <property type="project" value="UniProtKB-ARBA"/>
</dbReference>
<keyword evidence="2 6" id="KW-0479">Metal-binding</keyword>
<dbReference type="Gene3D" id="3.30.390.10">
    <property type="entry name" value="Enolase-like, N-terminal domain"/>
    <property type="match status" value="1"/>
</dbReference>
<protein>
    <recommendedName>
        <fullName evidence="7">Dipeptide epimerase</fullName>
        <ecNumber evidence="7">5.1.1.-</ecNumber>
    </recommendedName>
</protein>
<dbReference type="InterPro" id="IPR034603">
    <property type="entry name" value="Dipeptide_epimerase"/>
</dbReference>
<dbReference type="Gene3D" id="3.20.20.120">
    <property type="entry name" value="Enolase-like C-terminal domain"/>
    <property type="match status" value="1"/>
</dbReference>
<comment type="cofactor">
    <cofactor evidence="6 7">
        <name>Mg(2+)</name>
        <dbReference type="ChEBI" id="CHEBI:18420"/>
    </cofactor>
    <text evidence="6 7">Binds 1 Mg(2+) ion per subunit.</text>
</comment>
<keyword evidence="3 6" id="KW-0460">Magnesium</keyword>
<evidence type="ECO:0000256" key="1">
    <source>
        <dbReference type="ARBA" id="ARBA00008031"/>
    </source>
</evidence>
<dbReference type="InterPro" id="IPR013341">
    <property type="entry name" value="Mandelate_racemase_N_dom"/>
</dbReference>
<reference evidence="9 10" key="1">
    <citation type="submission" date="2019-03" db="EMBL/GenBank/DDBJ databases">
        <title>Genomic Encyclopedia of Type Strains, Phase IV (KMG-IV): sequencing the most valuable type-strain genomes for metagenomic binning, comparative biology and taxonomic classification.</title>
        <authorList>
            <person name="Goeker M."/>
        </authorList>
    </citation>
    <scope>NUCLEOTIDE SEQUENCE [LARGE SCALE GENOMIC DNA]</scope>
    <source>
        <strain evidence="9 10">DSM 19377</strain>
    </source>
</reference>
<dbReference type="SFLD" id="SFLDG00180">
    <property type="entry name" value="muconate_cycloisomerase"/>
    <property type="match status" value="1"/>
</dbReference>
<dbReference type="Pfam" id="PF13378">
    <property type="entry name" value="MR_MLE_C"/>
    <property type="match status" value="1"/>
</dbReference>
<dbReference type="SUPFAM" id="SSF51604">
    <property type="entry name" value="Enolase C-terminal domain-like"/>
    <property type="match status" value="1"/>
</dbReference>
<dbReference type="CDD" id="cd03319">
    <property type="entry name" value="L-Ala-DL-Glu_epimerase"/>
    <property type="match status" value="1"/>
</dbReference>
<dbReference type="EC" id="5.1.1.-" evidence="7"/>
<feature type="binding site" evidence="6">
    <location>
        <position position="246"/>
    </location>
    <ligand>
        <name>Mg(2+)</name>
        <dbReference type="ChEBI" id="CHEBI:18420"/>
    </ligand>
</feature>
<feature type="binding site" evidence="6">
    <location>
        <position position="221"/>
    </location>
    <ligand>
        <name>Mg(2+)</name>
        <dbReference type="ChEBI" id="CHEBI:18420"/>
    </ligand>
</feature>
<proteinExistence type="inferred from homology"/>
<evidence type="ECO:0000256" key="7">
    <source>
        <dbReference type="RuleBase" id="RU366006"/>
    </source>
</evidence>
<accession>A0A4R2NJJ8</accession>
<evidence type="ECO:0000256" key="2">
    <source>
        <dbReference type="ARBA" id="ARBA00022723"/>
    </source>
</evidence>
<sequence length="372" mass="41354">MKIKKATLYAVQLPLVEPFIVSYKKYTAMPSIIVRLETEDGFIGFGEGTPDEHVTGETYEGTFKALQHYLLPIIINHHPFDIEDLHEKMDRILYGNPTAKAAIDIACYDLMGKITQKPVYQLIGGCYHQRLHVTKVISINDPEVMAKEALQSVSAGYQSLKIKVGTTPEDDMVRLRGIKEAIDTLDTPVKWRVDVNQGWRSPIKVLPIIKGLENLGIDWLEQPILADDIEGLNQLRKNTSIPIMIDEGLKNSWDLRRVINYQAADIINIKLMKCGGIYPALKLVSQAEMGGLTCQIGSMVESSVASSAGIHLSAAKKNIISNELTGPLLFKNDIGDLAYKIPYIYPPEVPGLGIKVDENKLLAMTEDKLTIN</sequence>
<evidence type="ECO:0000256" key="3">
    <source>
        <dbReference type="ARBA" id="ARBA00022842"/>
    </source>
</evidence>
<comment type="similarity">
    <text evidence="1 7">Belongs to the mandelate racemase/muconate lactonizing enzyme family.</text>
</comment>
<dbReference type="Pfam" id="PF02746">
    <property type="entry name" value="MR_MLE_N"/>
    <property type="match status" value="1"/>
</dbReference>
<feature type="active site" description="Proton acceptor; specific for (S)-substrate epimerization" evidence="5">
    <location>
        <position position="270"/>
    </location>
</feature>
<dbReference type="InterPro" id="IPR029017">
    <property type="entry name" value="Enolase-like_N"/>
</dbReference>
<dbReference type="AlphaFoldDB" id="A0A4R2NJJ8"/>
<organism evidence="9 10">
    <name type="scientific">Scopulibacillus darangshiensis</name>
    <dbReference type="NCBI Taxonomy" id="442528"/>
    <lineage>
        <taxon>Bacteria</taxon>
        <taxon>Bacillati</taxon>
        <taxon>Bacillota</taxon>
        <taxon>Bacilli</taxon>
        <taxon>Bacillales</taxon>
        <taxon>Sporolactobacillaceae</taxon>
        <taxon>Scopulibacillus</taxon>
    </lineage>
</organism>
<feature type="binding site" evidence="6">
    <location>
        <position position="194"/>
    </location>
    <ligand>
        <name>Mg(2+)</name>
        <dbReference type="ChEBI" id="CHEBI:18420"/>
    </ligand>
</feature>
<dbReference type="GO" id="GO:0006518">
    <property type="term" value="P:peptide metabolic process"/>
    <property type="evidence" value="ECO:0007669"/>
    <property type="project" value="UniProtKB-ARBA"/>
</dbReference>
<evidence type="ECO:0000313" key="10">
    <source>
        <dbReference type="Proteomes" id="UP000295416"/>
    </source>
</evidence>
<dbReference type="RefSeq" id="WP_243647158.1">
    <property type="nucleotide sequence ID" value="NZ_SLXK01000042.1"/>
</dbReference>
<dbReference type="InterPro" id="IPR029065">
    <property type="entry name" value="Enolase_C-like"/>
</dbReference>
<gene>
    <name evidence="9" type="ORF">EV207_14233</name>
</gene>
<feature type="active site" description="Proton acceptor; specific for (R)-substrate epimerization" evidence="5">
    <location>
        <position position="163"/>
    </location>
</feature>
<evidence type="ECO:0000259" key="8">
    <source>
        <dbReference type="SMART" id="SM00922"/>
    </source>
</evidence>
<dbReference type="PANTHER" id="PTHR48073">
    <property type="entry name" value="O-SUCCINYLBENZOATE SYNTHASE-RELATED"/>
    <property type="match status" value="1"/>
</dbReference>
<dbReference type="InterPro" id="IPR013342">
    <property type="entry name" value="Mandelate_racemase_C"/>
</dbReference>
<evidence type="ECO:0000256" key="4">
    <source>
        <dbReference type="ARBA" id="ARBA00023235"/>
    </source>
</evidence>
<dbReference type="Proteomes" id="UP000295416">
    <property type="component" value="Unassembled WGS sequence"/>
</dbReference>
<dbReference type="InterPro" id="IPR036849">
    <property type="entry name" value="Enolase-like_C_sf"/>
</dbReference>
<keyword evidence="4 7" id="KW-0413">Isomerase</keyword>
<evidence type="ECO:0000256" key="5">
    <source>
        <dbReference type="PIRSR" id="PIRSR634603-1"/>
    </source>
</evidence>
<dbReference type="SFLD" id="SFLDF00009">
    <property type="entry name" value="o-succinylbenzoate_synthase"/>
    <property type="match status" value="1"/>
</dbReference>
<evidence type="ECO:0000313" key="9">
    <source>
        <dbReference type="EMBL" id="TCP21512.1"/>
    </source>
</evidence>
<dbReference type="SFLD" id="SFLDS00001">
    <property type="entry name" value="Enolase"/>
    <property type="match status" value="1"/>
</dbReference>
<comment type="caution">
    <text evidence="9">The sequence shown here is derived from an EMBL/GenBank/DDBJ whole genome shotgun (WGS) entry which is preliminary data.</text>
</comment>
<keyword evidence="10" id="KW-1185">Reference proteome</keyword>
<dbReference type="SUPFAM" id="SSF54826">
    <property type="entry name" value="Enolase N-terminal domain-like"/>
    <property type="match status" value="1"/>
</dbReference>
<dbReference type="GO" id="GO:0016855">
    <property type="term" value="F:racemase and epimerase activity, acting on amino acids and derivatives"/>
    <property type="evidence" value="ECO:0007669"/>
    <property type="project" value="UniProtKB-UniRule"/>
</dbReference>
<feature type="domain" description="Mandelate racemase/muconate lactonizing enzyme C-terminal" evidence="8">
    <location>
        <begin position="142"/>
        <end position="242"/>
    </location>
</feature>
<dbReference type="PANTHER" id="PTHR48073:SF2">
    <property type="entry name" value="O-SUCCINYLBENZOATE SYNTHASE"/>
    <property type="match status" value="1"/>
</dbReference>
<dbReference type="SMART" id="SM00922">
    <property type="entry name" value="MR_MLE"/>
    <property type="match status" value="1"/>
</dbReference>